<reference evidence="1 2" key="1">
    <citation type="journal article" date="2022" name="Plant J.">
        <title>Chromosome-level genome of Camellia lanceoleosa provides a valuable resource for understanding genome evolution and self-incompatibility.</title>
        <authorList>
            <person name="Gong W."/>
            <person name="Xiao S."/>
            <person name="Wang L."/>
            <person name="Liao Z."/>
            <person name="Chang Y."/>
            <person name="Mo W."/>
            <person name="Hu G."/>
            <person name="Li W."/>
            <person name="Zhao G."/>
            <person name="Zhu H."/>
            <person name="Hu X."/>
            <person name="Ji K."/>
            <person name="Xiang X."/>
            <person name="Song Q."/>
            <person name="Yuan D."/>
            <person name="Jin S."/>
            <person name="Zhang L."/>
        </authorList>
    </citation>
    <scope>NUCLEOTIDE SEQUENCE [LARGE SCALE GENOMIC DNA]</scope>
    <source>
        <strain evidence="1">SQ_2022a</strain>
    </source>
</reference>
<protein>
    <submittedName>
        <fullName evidence="1">Uncharacterized protein</fullName>
    </submittedName>
</protein>
<sequence>MATISTDYNIQMYTLPWIDPLPETPVLVKIHMTRVLKLQLRTPQGNINTNYPTCTAPDFQDSFTIPCHFLSSIYCSEFYIFHGLYDMRFDPSLCDLLKQHIIDSIFDLDWLRFGNLRGIQVTARIKLTATTNYDLSMLAEELVIMEDGSGSVQRRMGASKAAIDGLKKVVVFNGGGDDGKFRTCAQEKYLNYERGYTETINYLLPNRMTSLQ</sequence>
<dbReference type="EMBL" id="CM045767">
    <property type="protein sequence ID" value="KAI7996611.1"/>
    <property type="molecule type" value="Genomic_DNA"/>
</dbReference>
<accession>A0ACC0G668</accession>
<name>A0ACC0G668_9ERIC</name>
<gene>
    <name evidence="1" type="ORF">LOK49_LG10G02893</name>
</gene>
<evidence type="ECO:0000313" key="1">
    <source>
        <dbReference type="EMBL" id="KAI7996611.1"/>
    </source>
</evidence>
<evidence type="ECO:0000313" key="2">
    <source>
        <dbReference type="Proteomes" id="UP001060215"/>
    </source>
</evidence>
<organism evidence="1 2">
    <name type="scientific">Camellia lanceoleosa</name>
    <dbReference type="NCBI Taxonomy" id="1840588"/>
    <lineage>
        <taxon>Eukaryota</taxon>
        <taxon>Viridiplantae</taxon>
        <taxon>Streptophyta</taxon>
        <taxon>Embryophyta</taxon>
        <taxon>Tracheophyta</taxon>
        <taxon>Spermatophyta</taxon>
        <taxon>Magnoliopsida</taxon>
        <taxon>eudicotyledons</taxon>
        <taxon>Gunneridae</taxon>
        <taxon>Pentapetalae</taxon>
        <taxon>asterids</taxon>
        <taxon>Ericales</taxon>
        <taxon>Theaceae</taxon>
        <taxon>Camellia</taxon>
    </lineage>
</organism>
<comment type="caution">
    <text evidence="1">The sequence shown here is derived from an EMBL/GenBank/DDBJ whole genome shotgun (WGS) entry which is preliminary data.</text>
</comment>
<keyword evidence="2" id="KW-1185">Reference proteome</keyword>
<proteinExistence type="predicted"/>
<dbReference type="Proteomes" id="UP001060215">
    <property type="component" value="Chromosome 10"/>
</dbReference>